<protein>
    <submittedName>
        <fullName evidence="1">Uncharacterized protein</fullName>
    </submittedName>
</protein>
<evidence type="ECO:0000313" key="1">
    <source>
        <dbReference type="EMBL" id="EAR14468.1"/>
    </source>
</evidence>
<dbReference type="HOGENOM" id="CLU_3412857_0_0_10"/>
<dbReference type="AlphaFoldDB" id="A4CNK1"/>
<gene>
    <name evidence="1" type="ordered locus">RB2501_00291</name>
</gene>
<reference evidence="1 2" key="1">
    <citation type="journal article" date="2009" name="J. Bacteriol.">
        <title>Complete genome sequence of Robiginitalea biformata HTCC2501.</title>
        <authorList>
            <person name="Oh H.M."/>
            <person name="Giovannoni S.J."/>
            <person name="Lee K."/>
            <person name="Ferriera S."/>
            <person name="Johnson J."/>
            <person name="Cho J.C."/>
        </authorList>
    </citation>
    <scope>NUCLEOTIDE SEQUENCE [LARGE SCALE GENOMIC DNA]</scope>
    <source>
        <strain evidence="2">ATCC BAA-864 / HTCC2501 / KCTC 12146</strain>
    </source>
</reference>
<keyword evidence="2" id="KW-1185">Reference proteome</keyword>
<dbReference type="KEGG" id="rbi:RB2501_00291"/>
<organism evidence="1 2">
    <name type="scientific">Robiginitalea biformata (strain ATCC BAA-864 / DSM 15991 / KCTC 12146 / HTCC2501)</name>
    <dbReference type="NCBI Taxonomy" id="313596"/>
    <lineage>
        <taxon>Bacteria</taxon>
        <taxon>Pseudomonadati</taxon>
        <taxon>Bacteroidota</taxon>
        <taxon>Flavobacteriia</taxon>
        <taxon>Flavobacteriales</taxon>
        <taxon>Flavobacteriaceae</taxon>
        <taxon>Robiginitalea</taxon>
    </lineage>
</organism>
<sequence>MRLTGDAVNWPREIPGVQSWSQEARSRF</sequence>
<proteinExistence type="predicted"/>
<name>A4CNK1_ROBBH</name>
<accession>A4CNK1</accession>
<dbReference type="EMBL" id="CP001712">
    <property type="protein sequence ID" value="EAR14468.1"/>
    <property type="molecule type" value="Genomic_DNA"/>
</dbReference>
<dbReference type="Proteomes" id="UP000009049">
    <property type="component" value="Chromosome"/>
</dbReference>
<evidence type="ECO:0000313" key="2">
    <source>
        <dbReference type="Proteomes" id="UP000009049"/>
    </source>
</evidence>